<dbReference type="RefSeq" id="WP_381440399.1">
    <property type="nucleotide sequence ID" value="NZ_JBHSNO010000022.1"/>
</dbReference>
<evidence type="ECO:0000313" key="3">
    <source>
        <dbReference type="EMBL" id="MFC5591937.1"/>
    </source>
</evidence>
<keyword evidence="4" id="KW-1185">Reference proteome</keyword>
<protein>
    <submittedName>
        <fullName evidence="3">Glycerophosphodiester phosphodiesterase</fullName>
    </submittedName>
</protein>
<keyword evidence="1" id="KW-0472">Membrane</keyword>
<dbReference type="SUPFAM" id="SSF51695">
    <property type="entry name" value="PLC-like phosphodiesterases"/>
    <property type="match status" value="1"/>
</dbReference>
<dbReference type="PANTHER" id="PTHR46211">
    <property type="entry name" value="GLYCEROPHOSPHORYL DIESTER PHOSPHODIESTERASE"/>
    <property type="match status" value="1"/>
</dbReference>
<dbReference type="PANTHER" id="PTHR46211:SF1">
    <property type="entry name" value="GLYCEROPHOSPHODIESTER PHOSPHODIESTERASE, CYTOPLASMIC"/>
    <property type="match status" value="1"/>
</dbReference>
<dbReference type="Gene3D" id="3.20.20.190">
    <property type="entry name" value="Phosphatidylinositol (PI) phosphodiesterase"/>
    <property type="match status" value="1"/>
</dbReference>
<feature type="domain" description="GP-PDE" evidence="2">
    <location>
        <begin position="39"/>
        <end position="276"/>
    </location>
</feature>
<organism evidence="3 4">
    <name type="scientific">Sporosarcina soli</name>
    <dbReference type="NCBI Taxonomy" id="334736"/>
    <lineage>
        <taxon>Bacteria</taxon>
        <taxon>Bacillati</taxon>
        <taxon>Bacillota</taxon>
        <taxon>Bacilli</taxon>
        <taxon>Bacillales</taxon>
        <taxon>Caryophanaceae</taxon>
        <taxon>Sporosarcina</taxon>
    </lineage>
</organism>
<keyword evidence="1" id="KW-1133">Transmembrane helix</keyword>
<dbReference type="InterPro" id="IPR030395">
    <property type="entry name" value="GP_PDE_dom"/>
</dbReference>
<evidence type="ECO:0000259" key="2">
    <source>
        <dbReference type="PROSITE" id="PS51704"/>
    </source>
</evidence>
<keyword evidence="1" id="KW-0812">Transmembrane</keyword>
<dbReference type="EMBL" id="JBHSNO010000022">
    <property type="protein sequence ID" value="MFC5591937.1"/>
    <property type="molecule type" value="Genomic_DNA"/>
</dbReference>
<evidence type="ECO:0000313" key="4">
    <source>
        <dbReference type="Proteomes" id="UP001596109"/>
    </source>
</evidence>
<gene>
    <name evidence="3" type="ORF">ACFPRA_23970</name>
</gene>
<dbReference type="InterPro" id="IPR017946">
    <property type="entry name" value="PLC-like_Pdiesterase_TIM-brl"/>
</dbReference>
<sequence length="282" mass="32042">MGEWRTKGYWLWIGLVGTCLVLLVGFNGQRLQQVELNGIMSIAHRGASSYAPENTRSAFRKGLDLGADFLECDVHLSKDGVLIIMHDETVDRTTDGKGFIKDMTLEELKRLDAGRKFGDAFEGEKIITLDEFLDEFYGKIGLIIEIKKPKLYPGIEEQVVTLLEKYDDLSNIIIQSFDVESMRKMHALLPDVQIAVLMKPSALLLSTKKIEDLTSFATYINFNISYTNKWLVDQVHKYDGKVLVWSKKDHLLIAKSYQYGVDGIITDFSKWPANDPNLLVQE</sequence>
<dbReference type="Pfam" id="PF03009">
    <property type="entry name" value="GDPD"/>
    <property type="match status" value="1"/>
</dbReference>
<dbReference type="Proteomes" id="UP001596109">
    <property type="component" value="Unassembled WGS sequence"/>
</dbReference>
<comment type="caution">
    <text evidence="3">The sequence shown here is derived from an EMBL/GenBank/DDBJ whole genome shotgun (WGS) entry which is preliminary data.</text>
</comment>
<feature type="transmembrane region" description="Helical" evidence="1">
    <location>
        <begin position="9"/>
        <end position="26"/>
    </location>
</feature>
<evidence type="ECO:0000256" key="1">
    <source>
        <dbReference type="SAM" id="Phobius"/>
    </source>
</evidence>
<proteinExistence type="predicted"/>
<accession>A0ABW0TRX8</accession>
<reference evidence="4" key="1">
    <citation type="journal article" date="2019" name="Int. J. Syst. Evol. Microbiol.">
        <title>The Global Catalogue of Microorganisms (GCM) 10K type strain sequencing project: providing services to taxonomists for standard genome sequencing and annotation.</title>
        <authorList>
            <consortium name="The Broad Institute Genomics Platform"/>
            <consortium name="The Broad Institute Genome Sequencing Center for Infectious Disease"/>
            <person name="Wu L."/>
            <person name="Ma J."/>
        </authorList>
    </citation>
    <scope>NUCLEOTIDE SEQUENCE [LARGE SCALE GENOMIC DNA]</scope>
    <source>
        <strain evidence="4">CGMCC 4.1434</strain>
    </source>
</reference>
<dbReference type="PROSITE" id="PS51704">
    <property type="entry name" value="GP_PDE"/>
    <property type="match status" value="1"/>
</dbReference>
<name>A0ABW0TRX8_9BACL</name>